<dbReference type="InterPro" id="IPR003439">
    <property type="entry name" value="ABC_transporter-like_ATP-bd"/>
</dbReference>
<dbReference type="InterPro" id="IPR017871">
    <property type="entry name" value="ABC_transporter-like_CS"/>
</dbReference>
<dbReference type="FunFam" id="3.40.50.300:FF:000032">
    <property type="entry name" value="Export ABC transporter ATP-binding protein"/>
    <property type="match status" value="1"/>
</dbReference>
<gene>
    <name evidence="5" type="ORF">BSOLF_2026</name>
</gene>
<dbReference type="InterPro" id="IPR015854">
    <property type="entry name" value="ABC_transpr_LolD-like"/>
</dbReference>
<organism evidence="5 6">
    <name type="scientific">Candidatus Carbonibacillus altaicus</name>
    <dbReference type="NCBI Taxonomy" id="2163959"/>
    <lineage>
        <taxon>Bacteria</taxon>
        <taxon>Bacillati</taxon>
        <taxon>Bacillota</taxon>
        <taxon>Bacilli</taxon>
        <taxon>Bacillales</taxon>
        <taxon>Candidatus Carbonibacillus</taxon>
    </lineage>
</organism>
<dbReference type="CDD" id="cd03255">
    <property type="entry name" value="ABC_MJ0796_LolCDE_FtsE"/>
    <property type="match status" value="1"/>
</dbReference>
<dbReference type="Proteomes" id="UP000244338">
    <property type="component" value="Unassembled WGS sequence"/>
</dbReference>
<dbReference type="GO" id="GO:0016887">
    <property type="term" value="F:ATP hydrolysis activity"/>
    <property type="evidence" value="ECO:0007669"/>
    <property type="project" value="InterPro"/>
</dbReference>
<keyword evidence="1" id="KW-0813">Transport</keyword>
<evidence type="ECO:0000256" key="1">
    <source>
        <dbReference type="ARBA" id="ARBA00022448"/>
    </source>
</evidence>
<feature type="domain" description="ABC transporter" evidence="4">
    <location>
        <begin position="8"/>
        <end position="257"/>
    </location>
</feature>
<dbReference type="Gene3D" id="3.40.50.300">
    <property type="entry name" value="P-loop containing nucleotide triphosphate hydrolases"/>
    <property type="match status" value="1"/>
</dbReference>
<dbReference type="SUPFAM" id="SSF52540">
    <property type="entry name" value="P-loop containing nucleoside triphosphate hydrolases"/>
    <property type="match status" value="1"/>
</dbReference>
<dbReference type="PANTHER" id="PTHR24220">
    <property type="entry name" value="IMPORT ATP-BINDING PROTEIN"/>
    <property type="match status" value="1"/>
</dbReference>
<dbReference type="SMART" id="SM00382">
    <property type="entry name" value="AAA"/>
    <property type="match status" value="1"/>
</dbReference>
<evidence type="ECO:0000313" key="6">
    <source>
        <dbReference type="Proteomes" id="UP000244338"/>
    </source>
</evidence>
<dbReference type="GO" id="GO:0022857">
    <property type="term" value="F:transmembrane transporter activity"/>
    <property type="evidence" value="ECO:0007669"/>
    <property type="project" value="TreeGrafter"/>
</dbReference>
<dbReference type="PANTHER" id="PTHR24220:SF674">
    <property type="entry name" value="BACITRACIN EXPORT ATP-BINDING PROTEIN BCEA"/>
    <property type="match status" value="1"/>
</dbReference>
<dbReference type="PROSITE" id="PS50893">
    <property type="entry name" value="ABC_TRANSPORTER_2"/>
    <property type="match status" value="1"/>
</dbReference>
<evidence type="ECO:0000256" key="3">
    <source>
        <dbReference type="ARBA" id="ARBA00022840"/>
    </source>
</evidence>
<dbReference type="InterPro" id="IPR017911">
    <property type="entry name" value="MacB-like_ATP-bd"/>
</dbReference>
<dbReference type="InterPro" id="IPR027417">
    <property type="entry name" value="P-loop_NTPase"/>
</dbReference>
<dbReference type="GO" id="GO:0098796">
    <property type="term" value="C:membrane protein complex"/>
    <property type="evidence" value="ECO:0007669"/>
    <property type="project" value="UniProtKB-ARBA"/>
</dbReference>
<protein>
    <submittedName>
        <fullName evidence="5">Putative ABC transporter ATP-binding protein</fullName>
    </submittedName>
</protein>
<dbReference type="EMBL" id="PEBX01000010">
    <property type="protein sequence ID" value="PTQ57261.1"/>
    <property type="molecule type" value="Genomic_DNA"/>
</dbReference>
<accession>A0A2R6Y3L4</accession>
<name>A0A2R6Y3L4_9BACL</name>
<comment type="caution">
    <text evidence="5">The sequence shown here is derived from an EMBL/GenBank/DDBJ whole genome shotgun (WGS) entry which is preliminary data.</text>
</comment>
<dbReference type="GO" id="GO:0005886">
    <property type="term" value="C:plasma membrane"/>
    <property type="evidence" value="ECO:0007669"/>
    <property type="project" value="TreeGrafter"/>
</dbReference>
<dbReference type="GO" id="GO:0005524">
    <property type="term" value="F:ATP binding"/>
    <property type="evidence" value="ECO:0007669"/>
    <property type="project" value="UniProtKB-KW"/>
</dbReference>
<evidence type="ECO:0000313" key="5">
    <source>
        <dbReference type="EMBL" id="PTQ57261.1"/>
    </source>
</evidence>
<keyword evidence="2" id="KW-0547">Nucleotide-binding</keyword>
<dbReference type="InterPro" id="IPR003593">
    <property type="entry name" value="AAA+_ATPase"/>
</dbReference>
<dbReference type="AlphaFoldDB" id="A0A2R6Y3L4"/>
<evidence type="ECO:0000259" key="4">
    <source>
        <dbReference type="PROSITE" id="PS50893"/>
    </source>
</evidence>
<dbReference type="Pfam" id="PF00005">
    <property type="entry name" value="ABC_tran"/>
    <property type="match status" value="1"/>
</dbReference>
<evidence type="ECO:0000256" key="2">
    <source>
        <dbReference type="ARBA" id="ARBA00022741"/>
    </source>
</evidence>
<proteinExistence type="predicted"/>
<sequence length="263" mass="29255">MLNVKPIIQVEGLQKIYESAGGVFHQALRGVQLDVMEGTFTAIMGPSGSGKTTLLNLLAGLDRPSAGSITIAGERIDQMPEGMMSMFRRRAVGFVFQDYNLLDPLTVYENIVLPIAIDRRVTRKDSEWIMDLLKRVGLGEKKDRFPYELSGGEQQRVAILRAIASNAQIILADEPTGNLDSASSRVVLETFSMLQKTYGKTIVMVTHDPFAASFAERLFFLKDGARFAELHRGSLTREAFYQRILETLSTLEMSVHVQSHLEG</sequence>
<dbReference type="PROSITE" id="PS00211">
    <property type="entry name" value="ABC_TRANSPORTER_1"/>
    <property type="match status" value="1"/>
</dbReference>
<reference evidence="6" key="1">
    <citation type="journal article" date="2018" name="Sci. Rep.">
        <title>Lignite coal burning seam in the remote Altai Mountains harbors a hydrogen-driven thermophilic microbial community.</title>
        <authorList>
            <person name="Kadnikov V.V."/>
            <person name="Mardanov A.V."/>
            <person name="Ivasenko D.A."/>
            <person name="Antsiferov D.V."/>
            <person name="Beletsky A.V."/>
            <person name="Karnachuk O.V."/>
            <person name="Ravin N.V."/>
        </authorList>
    </citation>
    <scope>NUCLEOTIDE SEQUENCE [LARGE SCALE GENOMIC DNA]</scope>
</reference>
<keyword evidence="3 5" id="KW-0067">ATP-binding</keyword>